<feature type="region of interest" description="Disordered" evidence="2">
    <location>
        <begin position="1"/>
        <end position="28"/>
    </location>
</feature>
<dbReference type="HOGENOM" id="CLU_006300_0_0_1"/>
<evidence type="ECO:0000313" key="6">
    <source>
        <dbReference type="Proteomes" id="UP000008066"/>
    </source>
</evidence>
<sequence length="832" mass="91638">MPLPESEAIPPLPSPEDIINAKSDDKKDARRRLMESIIQAGVKAFDPEGPSGSRDQAIHEFDDIKILNLLGALNILVRPGNAPKWLRPKLMEKLTLVPLRPNGVRGTLEFVFSVHPSSTVKVSEAAVPQKRGANITHEALSLASNLLSAPPASVTPEKWYSTIAPQLLVLLDGGEGPELVKAAAYVIGFGILGRKASGAPGTAGWKFLAEPILNCIKPPPGQTLVQSDNMGYLGGYDRNRPEWVYKAVREGEIDIVDVRHRIGSEAGLVPTLEDIERKTPRLLDLIGSSLTDADISGAFLELLKRWLKSQPKSETIIMIQEKGDEQEDPVAKMAELKTLYSMMEKFPDKLATQPKHILDLVSQILSNSTAQSRNDDEEVAGVALSLLNMIITVPGFQKSRVDPDILSSIEIALDKLSKGSNSLSQTANNLRLLLLYRDEIEPPSSTAAPTDRQIEDRKTYALAIQYITQPDNPPPVRSEGLNLIGGLITARSPVLDIPGILVLLSRLMSDADEYIYLRVIKLYTLLANNHPRAVTTELVDHFVDLHEMHQQVDTRLRFGEALLQVVQRMGETFMGEIATRVGQALLSIASRRGRRPKTEARQRREAKLREMKNREAAEAWGGEVPEFSDDDEGMTEEEKKRNEIIAKIVEGWESKRGTEDVRVRASALGVLGAAVEVNVAGLGPTLVTTAVDLCINVLTMEPEMEKGILRRAAIMLVMSFIRALEEARQAGKRLGTFGFGHEAQEDMMRTLRYVAATDNDGLVVQHAKDVVESLENWQVVQLLPPEREQAQGVGALGGLTKLRGLEVDPQRSVKVKEEESPGGRRIVIEEIE</sequence>
<feature type="domain" description="RNA polymerase II assembly factor Rtp1 C-terminal" evidence="3">
    <location>
        <begin position="744"/>
        <end position="776"/>
    </location>
</feature>
<name>G0RZG7_CHATD</name>
<evidence type="ECO:0008006" key="7">
    <source>
        <dbReference type="Google" id="ProtNLM"/>
    </source>
</evidence>
<dbReference type="PANTHER" id="PTHR20959">
    <property type="entry name" value="TRANSPORT AND GOLGI ORGANIZATION PROTEIN 6 FAMILY MEMBER"/>
    <property type="match status" value="1"/>
</dbReference>
<dbReference type="OMA" id="SETIIMI"/>
<reference evidence="5 6" key="1">
    <citation type="journal article" date="2011" name="Cell">
        <title>Insight into structure and assembly of the nuclear pore complex by utilizing the genome of a eukaryotic thermophile.</title>
        <authorList>
            <person name="Amlacher S."/>
            <person name="Sarges P."/>
            <person name="Flemming D."/>
            <person name="van Noort V."/>
            <person name="Kunze R."/>
            <person name="Devos D.P."/>
            <person name="Arumugam M."/>
            <person name="Bork P."/>
            <person name="Hurt E."/>
        </authorList>
    </citation>
    <scope>NUCLEOTIDE SEQUENCE [LARGE SCALE GENOMIC DNA]</scope>
    <source>
        <strain evidence="6">DSM 1495 / CBS 144.50 / IMI 039719</strain>
    </source>
</reference>
<dbReference type="InterPro" id="IPR019451">
    <property type="entry name" value="Rtp1_C1"/>
</dbReference>
<gene>
    <name evidence="5" type="ORF">CTHT_0002900</name>
</gene>
<dbReference type="OrthoDB" id="39591at2759"/>
<keyword evidence="6" id="KW-1185">Reference proteome</keyword>
<dbReference type="Pfam" id="PF10304">
    <property type="entry name" value="RTP1_C2"/>
    <property type="match status" value="1"/>
</dbReference>
<dbReference type="Gene3D" id="1.25.10.10">
    <property type="entry name" value="Leucine-rich Repeat Variant"/>
    <property type="match status" value="1"/>
</dbReference>
<comment type="similarity">
    <text evidence="1">Belongs to the Tango6 family.</text>
</comment>
<dbReference type="Proteomes" id="UP000008066">
    <property type="component" value="Unassembled WGS sequence"/>
</dbReference>
<dbReference type="GO" id="GO:0009306">
    <property type="term" value="P:protein secretion"/>
    <property type="evidence" value="ECO:0007669"/>
    <property type="project" value="TreeGrafter"/>
</dbReference>
<evidence type="ECO:0000313" key="5">
    <source>
        <dbReference type="EMBL" id="EGS23595.1"/>
    </source>
</evidence>
<dbReference type="Pfam" id="PF10363">
    <property type="entry name" value="RTP1_C1"/>
    <property type="match status" value="1"/>
</dbReference>
<evidence type="ECO:0000256" key="1">
    <source>
        <dbReference type="ARBA" id="ARBA00005724"/>
    </source>
</evidence>
<dbReference type="PANTHER" id="PTHR20959:SF1">
    <property type="entry name" value="TRANSPORT AND GOLGI ORGANIZATION PROTEIN 6 HOMOLOG"/>
    <property type="match status" value="1"/>
</dbReference>
<feature type="compositionally biased region" description="Basic and acidic residues" evidence="2">
    <location>
        <begin position="596"/>
        <end position="615"/>
    </location>
</feature>
<dbReference type="InterPro" id="IPR039600">
    <property type="entry name" value="TANGO6/Rtp1"/>
</dbReference>
<evidence type="ECO:0000259" key="4">
    <source>
        <dbReference type="Pfam" id="PF10363"/>
    </source>
</evidence>
<protein>
    <recommendedName>
        <fullName evidence="7">RNA polymerase II assembly factor Rtp1 C-terminal domain-containing protein</fullName>
    </recommendedName>
</protein>
<dbReference type="InterPro" id="IPR019414">
    <property type="entry name" value="Rtp1_C2"/>
</dbReference>
<dbReference type="InterPro" id="IPR011989">
    <property type="entry name" value="ARM-like"/>
</dbReference>
<dbReference type="KEGG" id="cthr:CTHT_0002900"/>
<accession>G0RZG7</accession>
<proteinExistence type="inferred from homology"/>
<dbReference type="RefSeq" id="XP_006690837.1">
    <property type="nucleotide sequence ID" value="XM_006690774.1"/>
</dbReference>
<dbReference type="EMBL" id="GL988032">
    <property type="protein sequence ID" value="EGS23595.1"/>
    <property type="molecule type" value="Genomic_DNA"/>
</dbReference>
<dbReference type="GeneID" id="18254328"/>
<dbReference type="InterPro" id="IPR016024">
    <property type="entry name" value="ARM-type_fold"/>
</dbReference>
<dbReference type="AlphaFoldDB" id="G0RZG7"/>
<organism evidence="6">
    <name type="scientific">Chaetomium thermophilum (strain DSM 1495 / CBS 144.50 / IMI 039719)</name>
    <name type="common">Thermochaetoides thermophila</name>
    <dbReference type="NCBI Taxonomy" id="759272"/>
    <lineage>
        <taxon>Eukaryota</taxon>
        <taxon>Fungi</taxon>
        <taxon>Dikarya</taxon>
        <taxon>Ascomycota</taxon>
        <taxon>Pezizomycotina</taxon>
        <taxon>Sordariomycetes</taxon>
        <taxon>Sordariomycetidae</taxon>
        <taxon>Sordariales</taxon>
        <taxon>Chaetomiaceae</taxon>
        <taxon>Thermochaetoides</taxon>
    </lineage>
</organism>
<evidence type="ECO:0000259" key="3">
    <source>
        <dbReference type="Pfam" id="PF10304"/>
    </source>
</evidence>
<dbReference type="SUPFAM" id="SSF48371">
    <property type="entry name" value="ARM repeat"/>
    <property type="match status" value="1"/>
</dbReference>
<evidence type="ECO:0000256" key="2">
    <source>
        <dbReference type="SAM" id="MobiDB-lite"/>
    </source>
</evidence>
<dbReference type="eggNOG" id="KOG4653">
    <property type="taxonomic scope" value="Eukaryota"/>
</dbReference>
<feature type="domain" description="RNA polymerase II assembly factor Rtp1 C-terminal" evidence="4">
    <location>
        <begin position="471"/>
        <end position="572"/>
    </location>
</feature>
<feature type="region of interest" description="Disordered" evidence="2">
    <location>
        <begin position="592"/>
        <end position="615"/>
    </location>
</feature>